<sequence>MKINLKKITFIILSIFLIACSSSDDEMGGESAGDGDDGNASDNFCDLEFRLNVVERFFSVSHVTNYETQFENYSIRS</sequence>
<gene>
    <name evidence="2" type="ORF">TJEJU_2712</name>
</gene>
<proteinExistence type="predicted"/>
<evidence type="ECO:0000256" key="1">
    <source>
        <dbReference type="SAM" id="SignalP"/>
    </source>
</evidence>
<keyword evidence="3" id="KW-1185">Reference proteome</keyword>
<dbReference type="AlphaFoldDB" id="A0A238UB46"/>
<evidence type="ECO:0000313" key="2">
    <source>
        <dbReference type="EMBL" id="SNR16391.1"/>
    </source>
</evidence>
<evidence type="ECO:0000313" key="3">
    <source>
        <dbReference type="Proteomes" id="UP000215214"/>
    </source>
</evidence>
<keyword evidence="2" id="KW-0449">Lipoprotein</keyword>
<accession>A0A238UB46</accession>
<dbReference type="EMBL" id="LT899436">
    <property type="protein sequence ID" value="SNR16391.1"/>
    <property type="molecule type" value="Genomic_DNA"/>
</dbReference>
<dbReference type="PROSITE" id="PS51257">
    <property type="entry name" value="PROKAR_LIPOPROTEIN"/>
    <property type="match status" value="1"/>
</dbReference>
<organism evidence="2 3">
    <name type="scientific">Tenacibaculum jejuense</name>
    <dbReference type="NCBI Taxonomy" id="584609"/>
    <lineage>
        <taxon>Bacteria</taxon>
        <taxon>Pseudomonadati</taxon>
        <taxon>Bacteroidota</taxon>
        <taxon>Flavobacteriia</taxon>
        <taxon>Flavobacteriales</taxon>
        <taxon>Flavobacteriaceae</taxon>
        <taxon>Tenacibaculum</taxon>
    </lineage>
</organism>
<dbReference type="Proteomes" id="UP000215214">
    <property type="component" value="Chromosome TJEJU"/>
</dbReference>
<keyword evidence="1" id="KW-0732">Signal</keyword>
<protein>
    <submittedName>
        <fullName evidence="2">Probable lipoprotein</fullName>
    </submittedName>
</protein>
<dbReference type="RefSeq" id="WP_095072892.1">
    <property type="nucleotide sequence ID" value="NZ_LT899436.1"/>
</dbReference>
<feature type="signal peptide" evidence="1">
    <location>
        <begin position="1"/>
        <end position="23"/>
    </location>
</feature>
<name>A0A238UB46_9FLAO</name>
<feature type="chain" id="PRO_5013008963" evidence="1">
    <location>
        <begin position="24"/>
        <end position="77"/>
    </location>
</feature>
<dbReference type="KEGG" id="tje:TJEJU_2712"/>
<reference evidence="2 3" key="1">
    <citation type="submission" date="2017-07" db="EMBL/GenBank/DDBJ databases">
        <authorList>
            <person name="Sun Z.S."/>
            <person name="Albrecht U."/>
            <person name="Echele G."/>
            <person name="Lee C.C."/>
        </authorList>
    </citation>
    <scope>NUCLEOTIDE SEQUENCE [LARGE SCALE GENOMIC DNA]</scope>
    <source>
        <strain evidence="3">type strain: KCTC 22618</strain>
    </source>
</reference>